<dbReference type="Proteomes" id="UP000198968">
    <property type="component" value="Unassembled WGS sequence"/>
</dbReference>
<reference evidence="8" key="1">
    <citation type="submission" date="2016-10" db="EMBL/GenBank/DDBJ databases">
        <authorList>
            <person name="Varghese N."/>
            <person name="Submissions S."/>
        </authorList>
    </citation>
    <scope>NUCLEOTIDE SEQUENCE [LARGE SCALE GENOMIC DNA]</scope>
    <source>
        <strain evidence="8">OV426</strain>
    </source>
</reference>
<dbReference type="EMBL" id="FOVG01000003">
    <property type="protein sequence ID" value="SFO13883.1"/>
    <property type="molecule type" value="Genomic_DNA"/>
</dbReference>
<dbReference type="PROSITE" id="PS51208">
    <property type="entry name" value="AUTOTRANSPORTER"/>
    <property type="match status" value="1"/>
</dbReference>
<name>A0A1I5ER96_9GAMM</name>
<dbReference type="OrthoDB" id="5292073at2"/>
<dbReference type="CDD" id="cd01847">
    <property type="entry name" value="Triacylglycerol_lipase_like"/>
    <property type="match status" value="1"/>
</dbReference>
<dbReference type="InterPro" id="IPR001087">
    <property type="entry name" value="GDSL"/>
</dbReference>
<dbReference type="InterPro" id="IPR036709">
    <property type="entry name" value="Autotransporte_beta_dom_sf"/>
</dbReference>
<evidence type="ECO:0000313" key="8">
    <source>
        <dbReference type="Proteomes" id="UP000198968"/>
    </source>
</evidence>
<evidence type="ECO:0000256" key="3">
    <source>
        <dbReference type="ARBA" id="ARBA00022801"/>
    </source>
</evidence>
<dbReference type="Pfam" id="PF03797">
    <property type="entry name" value="Autotransporter"/>
    <property type="match status" value="1"/>
</dbReference>
<dbReference type="InterPro" id="IPR005546">
    <property type="entry name" value="Autotransporte_beta"/>
</dbReference>
<feature type="active site" evidence="4">
    <location>
        <position position="328"/>
    </location>
</feature>
<organism evidence="7 8">
    <name type="scientific">Candidatus Pantoea varia</name>
    <dbReference type="NCBI Taxonomy" id="1881036"/>
    <lineage>
        <taxon>Bacteria</taxon>
        <taxon>Pseudomonadati</taxon>
        <taxon>Pseudomonadota</taxon>
        <taxon>Gammaproteobacteria</taxon>
        <taxon>Enterobacterales</taxon>
        <taxon>Erwiniaceae</taxon>
        <taxon>Pantoea</taxon>
    </lineage>
</organism>
<proteinExistence type="inferred from homology"/>
<evidence type="ECO:0000256" key="4">
    <source>
        <dbReference type="PIRSR" id="PIRSR037375-1"/>
    </source>
</evidence>
<dbReference type="Gene3D" id="2.40.128.130">
    <property type="entry name" value="Autotransporter beta-domain"/>
    <property type="match status" value="1"/>
</dbReference>
<dbReference type="RefSeq" id="WP_090965076.1">
    <property type="nucleotide sequence ID" value="NZ_FOVG01000003.1"/>
</dbReference>
<dbReference type="Gene3D" id="3.40.50.1110">
    <property type="entry name" value="SGNH hydrolase"/>
    <property type="match status" value="1"/>
</dbReference>
<evidence type="ECO:0000259" key="6">
    <source>
        <dbReference type="PROSITE" id="PS51208"/>
    </source>
</evidence>
<dbReference type="GO" id="GO:0019867">
    <property type="term" value="C:outer membrane"/>
    <property type="evidence" value="ECO:0007669"/>
    <property type="project" value="InterPro"/>
</dbReference>
<dbReference type="AlphaFoldDB" id="A0A1I5ER96"/>
<comment type="similarity">
    <text evidence="1">Belongs to the 'GDSL' lipolytic enzyme family.</text>
</comment>
<dbReference type="InterPro" id="IPR036514">
    <property type="entry name" value="SGNH_hydro_sf"/>
</dbReference>
<dbReference type="GO" id="GO:0016788">
    <property type="term" value="F:hydrolase activity, acting on ester bonds"/>
    <property type="evidence" value="ECO:0007669"/>
    <property type="project" value="InterPro"/>
</dbReference>
<evidence type="ECO:0000313" key="7">
    <source>
        <dbReference type="EMBL" id="SFO13883.1"/>
    </source>
</evidence>
<feature type="signal peptide" evidence="5">
    <location>
        <begin position="1"/>
        <end position="25"/>
    </location>
</feature>
<keyword evidence="3" id="KW-0378">Hydrolase</keyword>
<feature type="chain" id="PRO_5011676524" evidence="5">
    <location>
        <begin position="26"/>
        <end position="657"/>
    </location>
</feature>
<dbReference type="PANTHER" id="PTHR45648:SF22">
    <property type="entry name" value="GDSL LIPASE_ACYLHYDROLASE FAMILY PROTEIN (AFU_ORTHOLOGUE AFUA_4G14700)"/>
    <property type="match status" value="1"/>
</dbReference>
<dbReference type="PANTHER" id="PTHR45648">
    <property type="entry name" value="GDSL LIPASE/ACYLHYDROLASE FAMILY PROTEIN (AFU_ORTHOLOGUE AFUA_4G14700)"/>
    <property type="match status" value="1"/>
</dbReference>
<accession>A0A1I5ER96</accession>
<feature type="active site" evidence="4">
    <location>
        <position position="325"/>
    </location>
</feature>
<feature type="domain" description="Autotransporter" evidence="6">
    <location>
        <begin position="381"/>
        <end position="657"/>
    </location>
</feature>
<dbReference type="PIRSF" id="PIRSF037375">
    <property type="entry name" value="Autotrns_EstA"/>
    <property type="match status" value="1"/>
</dbReference>
<gene>
    <name evidence="7" type="ORF">SAMN05428971_3067</name>
</gene>
<dbReference type="SUPFAM" id="SSF103515">
    <property type="entry name" value="Autotransporter"/>
    <property type="match status" value="1"/>
</dbReference>
<evidence type="ECO:0000256" key="5">
    <source>
        <dbReference type="SAM" id="SignalP"/>
    </source>
</evidence>
<dbReference type="NCBIfam" id="TIGR01414">
    <property type="entry name" value="autotrans_barl"/>
    <property type="match status" value="1"/>
</dbReference>
<feature type="active site" description="Nucleophile" evidence="4">
    <location>
        <position position="35"/>
    </location>
</feature>
<keyword evidence="8" id="KW-1185">Reference proteome</keyword>
<keyword evidence="2 5" id="KW-0732">Signal</keyword>
<dbReference type="InterPro" id="IPR017186">
    <property type="entry name" value="Lipase_autotranspt_EstA"/>
</dbReference>
<dbReference type="InterPro" id="IPR006315">
    <property type="entry name" value="OM_autotransptr_brl_dom"/>
</dbReference>
<dbReference type="Pfam" id="PF00657">
    <property type="entry name" value="Lipase_GDSL"/>
    <property type="match status" value="1"/>
</dbReference>
<dbReference type="SMART" id="SM00869">
    <property type="entry name" value="Autotransporter"/>
    <property type="match status" value="1"/>
</dbReference>
<evidence type="ECO:0000256" key="2">
    <source>
        <dbReference type="ARBA" id="ARBA00022729"/>
    </source>
</evidence>
<protein>
    <submittedName>
        <fullName evidence="7">Outer membrane lipase/esterase</fullName>
    </submittedName>
</protein>
<evidence type="ECO:0000256" key="1">
    <source>
        <dbReference type="ARBA" id="ARBA00008668"/>
    </source>
</evidence>
<dbReference type="SUPFAM" id="SSF52266">
    <property type="entry name" value="SGNH hydrolase"/>
    <property type="match status" value="1"/>
</dbReference>
<dbReference type="InterPro" id="IPR051058">
    <property type="entry name" value="GDSL_Est/Lipase"/>
</dbReference>
<sequence>MKPLHAQYLFCCATLSLLSPLPALAWSDLTVFGDSLSDGGNVGRFTYDGATHPLYDEILAQSLGDTLRPSSQGGSNYAEGGAVAVPAINPLFNTQDQLDSYLAARGGRADPNGLYIHWIGGNDLAAAALAPLAAQQIVDNSASAAASQVSRLLDAGAGTVIVPTVPNVGATPALLQAILQVLGPAAQPATAALFQSLSTTTTPDRAAREQAIETALNEAAGQVSSIPLIRDALAQQLIAAWQLLSQEAATLTDRYNQAEEQGLVAARGNIARVDINGLFNEVIDNPRLYGLSNTAGMACPPGVSSMDCTSSTPGFSQSQQYLFADRLHPSPAVHALIADYIESVLNAPLQVAALSQAPSMLVGDAHNTLDGHLQQQRQQPASAGEFTVFGGYAGQQRDFRGDSLLDGDATSATGTVGVGYQLTDHWQAGALLSTTSQRQDPSSRFDYRLRGNLVALWSQFNYLDGGWINADAHYADLNFDDIERQIRLGPATRTEKGSSDGKVLGMRVQTGWDLPLGRYVSTGPMASYALDYTQVDGYQEEGNSSTSMRFGDQTLHSQIGSVGWRIDSKDLLINPWAQVSYNHQFGDSDSAVTTGLKSTRTAFTRSRGSRDDNWIDMAVGASVPIGASVNAFAGVSAVAGNSDTHQVTWNVGLNARF</sequence>